<comment type="caution">
    <text evidence="1">The sequence shown here is derived from an EMBL/GenBank/DDBJ whole genome shotgun (WGS) entry which is preliminary data.</text>
</comment>
<organism evidence="1 2">
    <name type="scientific">Apodospora peruviana</name>
    <dbReference type="NCBI Taxonomy" id="516989"/>
    <lineage>
        <taxon>Eukaryota</taxon>
        <taxon>Fungi</taxon>
        <taxon>Dikarya</taxon>
        <taxon>Ascomycota</taxon>
        <taxon>Pezizomycotina</taxon>
        <taxon>Sordariomycetes</taxon>
        <taxon>Sordariomycetidae</taxon>
        <taxon>Sordariales</taxon>
        <taxon>Lasiosphaeriaceae</taxon>
        <taxon>Apodospora</taxon>
    </lineage>
</organism>
<dbReference type="EMBL" id="JAUEDM010000003">
    <property type="protein sequence ID" value="KAK3321873.1"/>
    <property type="molecule type" value="Genomic_DNA"/>
</dbReference>
<sequence length="333" mass="36125">MTLPTTILLLGAWLISTFIGLSPMITSVTAAPGLLAIDPDDRAPIDWYGGNNDDALIEEGRHNLTRRVDGPNEKISYYPLKIIQSKGKTIVPSPLEFSYIMKPKDSSSTFMNPLASTRTCLFYSGLRQKGGGPLLSGPQAQKAILRWYNCNVKELTVDPFTGATPRSGIVAGQAGDPRELATYHALMSSVDFCNVDELRDSGGDISARYSADGWYSQAFSEACTGVVYYFGASDANPFGPAPLSVWTNYELPALRSSGKVTNIVWVDYNRGIERDDNGRIVHPIVIWSPGDSNARIAAPAAPSTAFRYFLLQQGGTMNPNQPPNGGNPKCRHA</sequence>
<name>A0AAE0M7Y2_9PEZI</name>
<dbReference type="Proteomes" id="UP001283341">
    <property type="component" value="Unassembled WGS sequence"/>
</dbReference>
<accession>A0AAE0M7Y2</accession>
<reference evidence="1" key="1">
    <citation type="journal article" date="2023" name="Mol. Phylogenet. Evol.">
        <title>Genome-scale phylogeny and comparative genomics of the fungal order Sordariales.</title>
        <authorList>
            <person name="Hensen N."/>
            <person name="Bonometti L."/>
            <person name="Westerberg I."/>
            <person name="Brannstrom I.O."/>
            <person name="Guillou S."/>
            <person name="Cros-Aarteil S."/>
            <person name="Calhoun S."/>
            <person name="Haridas S."/>
            <person name="Kuo A."/>
            <person name="Mondo S."/>
            <person name="Pangilinan J."/>
            <person name="Riley R."/>
            <person name="LaButti K."/>
            <person name="Andreopoulos B."/>
            <person name="Lipzen A."/>
            <person name="Chen C."/>
            <person name="Yan M."/>
            <person name="Daum C."/>
            <person name="Ng V."/>
            <person name="Clum A."/>
            <person name="Steindorff A."/>
            <person name="Ohm R.A."/>
            <person name="Martin F."/>
            <person name="Silar P."/>
            <person name="Natvig D.O."/>
            <person name="Lalanne C."/>
            <person name="Gautier V."/>
            <person name="Ament-Velasquez S.L."/>
            <person name="Kruys A."/>
            <person name="Hutchinson M.I."/>
            <person name="Powell A.J."/>
            <person name="Barry K."/>
            <person name="Miller A.N."/>
            <person name="Grigoriev I.V."/>
            <person name="Debuchy R."/>
            <person name="Gladieux P."/>
            <person name="Hiltunen Thoren M."/>
            <person name="Johannesson H."/>
        </authorList>
    </citation>
    <scope>NUCLEOTIDE SEQUENCE</scope>
    <source>
        <strain evidence="1">CBS 118394</strain>
    </source>
</reference>
<proteinExistence type="predicted"/>
<reference evidence="1" key="2">
    <citation type="submission" date="2023-06" db="EMBL/GenBank/DDBJ databases">
        <authorList>
            <consortium name="Lawrence Berkeley National Laboratory"/>
            <person name="Haridas S."/>
            <person name="Hensen N."/>
            <person name="Bonometti L."/>
            <person name="Westerberg I."/>
            <person name="Brannstrom I.O."/>
            <person name="Guillou S."/>
            <person name="Cros-Aarteil S."/>
            <person name="Calhoun S."/>
            <person name="Kuo A."/>
            <person name="Mondo S."/>
            <person name="Pangilinan J."/>
            <person name="Riley R."/>
            <person name="Labutti K."/>
            <person name="Andreopoulos B."/>
            <person name="Lipzen A."/>
            <person name="Chen C."/>
            <person name="Yanf M."/>
            <person name="Daum C."/>
            <person name="Ng V."/>
            <person name="Clum A."/>
            <person name="Steindorff A."/>
            <person name="Ohm R."/>
            <person name="Martin F."/>
            <person name="Silar P."/>
            <person name="Natvig D."/>
            <person name="Lalanne C."/>
            <person name="Gautier V."/>
            <person name="Ament-Velasquez S.L."/>
            <person name="Kruys A."/>
            <person name="Hutchinson M.I."/>
            <person name="Powell A.J."/>
            <person name="Barry K."/>
            <person name="Miller A.N."/>
            <person name="Grigoriev I.V."/>
            <person name="Debuchy R."/>
            <person name="Gladieux P."/>
            <person name="Thoren M.H."/>
            <person name="Johannesson H."/>
        </authorList>
    </citation>
    <scope>NUCLEOTIDE SEQUENCE</scope>
    <source>
        <strain evidence="1">CBS 118394</strain>
    </source>
</reference>
<protein>
    <submittedName>
        <fullName evidence="1">Uncharacterized protein</fullName>
    </submittedName>
</protein>
<dbReference type="AlphaFoldDB" id="A0AAE0M7Y2"/>
<gene>
    <name evidence="1" type="ORF">B0H66DRAFT_601353</name>
</gene>
<keyword evidence="2" id="KW-1185">Reference proteome</keyword>
<evidence type="ECO:0000313" key="1">
    <source>
        <dbReference type="EMBL" id="KAK3321873.1"/>
    </source>
</evidence>
<evidence type="ECO:0000313" key="2">
    <source>
        <dbReference type="Proteomes" id="UP001283341"/>
    </source>
</evidence>